<protein>
    <submittedName>
        <fullName evidence="1">Uncharacterized protein</fullName>
    </submittedName>
</protein>
<accession>A0A1X0Y9Z3</accession>
<reference evidence="1 2" key="1">
    <citation type="submission" date="2017-03" db="EMBL/GenBank/DDBJ databases">
        <title>Genomic insights into Mycobacterium simiae human colonization.</title>
        <authorList>
            <person name="Steffani J.L."/>
            <person name="Brunck M.E."/>
            <person name="Cruz E."/>
            <person name="Montiel R."/>
            <person name="Barona F."/>
        </authorList>
    </citation>
    <scope>NUCLEOTIDE SEQUENCE [LARGE SCALE GENOMIC DNA]</scope>
    <source>
        <strain evidence="1 2">MsiGto</strain>
    </source>
</reference>
<evidence type="ECO:0000313" key="2">
    <source>
        <dbReference type="Proteomes" id="UP000193040"/>
    </source>
</evidence>
<proteinExistence type="predicted"/>
<dbReference type="Proteomes" id="UP000193040">
    <property type="component" value="Unassembled WGS sequence"/>
</dbReference>
<organism evidence="1 2">
    <name type="scientific">Mycobacterium simiae</name>
    <name type="common">Mycobacterium habana</name>
    <dbReference type="NCBI Taxonomy" id="1784"/>
    <lineage>
        <taxon>Bacteria</taxon>
        <taxon>Bacillati</taxon>
        <taxon>Actinomycetota</taxon>
        <taxon>Actinomycetes</taxon>
        <taxon>Mycobacteriales</taxon>
        <taxon>Mycobacteriaceae</taxon>
        <taxon>Mycobacterium</taxon>
        <taxon>Mycobacterium simiae complex</taxon>
    </lineage>
</organism>
<dbReference type="EMBL" id="MZZM01000014">
    <property type="protein sequence ID" value="ORJ61927.1"/>
    <property type="molecule type" value="Genomic_DNA"/>
</dbReference>
<dbReference type="AlphaFoldDB" id="A0A1X0Y9Z3"/>
<comment type="caution">
    <text evidence="1">The sequence shown here is derived from an EMBL/GenBank/DDBJ whole genome shotgun (WGS) entry which is preliminary data.</text>
</comment>
<keyword evidence="2" id="KW-1185">Reference proteome</keyword>
<evidence type="ECO:0000313" key="1">
    <source>
        <dbReference type="EMBL" id="ORJ61927.1"/>
    </source>
</evidence>
<dbReference type="STRING" id="1784.VC42_20725"/>
<gene>
    <name evidence="1" type="ORF">B5M45_09410</name>
</gene>
<sequence>MARCMKPDSRVSKDFKICDPADGGRIPLATHEWLKAAAKGGALECDTAKRIRALTVAAALPDMPLAQSDESPAYRV</sequence>
<name>A0A1X0Y9Z3_MYCSI</name>